<proteinExistence type="predicted"/>
<dbReference type="AlphaFoldDB" id="A0A365KHZ6"/>
<keyword evidence="2" id="KW-1185">Reference proteome</keyword>
<organism evidence="1 2">
    <name type="scientific">Planococcus halotolerans</name>
    <dbReference type="NCBI Taxonomy" id="2233542"/>
    <lineage>
        <taxon>Bacteria</taxon>
        <taxon>Bacillati</taxon>
        <taxon>Bacillota</taxon>
        <taxon>Bacilli</taxon>
        <taxon>Bacillales</taxon>
        <taxon>Caryophanaceae</taxon>
        <taxon>Planococcus</taxon>
    </lineage>
</organism>
<name>A0A365KHZ6_9BACL</name>
<accession>A0A365KHZ6</accession>
<reference evidence="1 2" key="1">
    <citation type="submission" date="2018-06" db="EMBL/GenBank/DDBJ databases">
        <title>The draft genome sequences of strains SCU63 and S1.</title>
        <authorList>
            <person name="Gan L."/>
        </authorList>
    </citation>
    <scope>NUCLEOTIDE SEQUENCE [LARGE SCALE GENOMIC DNA]</scope>
    <source>
        <strain evidence="1 2">SCU63</strain>
    </source>
</reference>
<evidence type="ECO:0000313" key="2">
    <source>
        <dbReference type="Proteomes" id="UP000251002"/>
    </source>
</evidence>
<protein>
    <submittedName>
        <fullName evidence="1">Uncharacterized protein</fullName>
    </submittedName>
</protein>
<sequence>AFTGLILRNSWLKTPHKWLFHSAILRKKPGTVSFQRFRAFFFFIKMSIIRLYVPGAIRTPDRLRILNANIIADTYISIGFPQIESRTFHEL</sequence>
<evidence type="ECO:0000313" key="1">
    <source>
        <dbReference type="EMBL" id="RAZ72761.1"/>
    </source>
</evidence>
<feature type="non-terminal residue" evidence="1">
    <location>
        <position position="1"/>
    </location>
</feature>
<dbReference type="Proteomes" id="UP000251002">
    <property type="component" value="Unassembled WGS sequence"/>
</dbReference>
<gene>
    <name evidence="1" type="ORF">DP120_18175</name>
</gene>
<comment type="caution">
    <text evidence="1">The sequence shown here is derived from an EMBL/GenBank/DDBJ whole genome shotgun (WGS) entry which is preliminary data.</text>
</comment>
<dbReference type="EMBL" id="QLZR01000014">
    <property type="protein sequence ID" value="RAZ72761.1"/>
    <property type="molecule type" value="Genomic_DNA"/>
</dbReference>